<evidence type="ECO:0000259" key="2">
    <source>
        <dbReference type="Pfam" id="PF00432"/>
    </source>
</evidence>
<name>A0A6C2YLQ5_9BACT</name>
<dbReference type="Pfam" id="PF00432">
    <property type="entry name" value="Prenyltrans"/>
    <property type="match status" value="2"/>
</dbReference>
<dbReference type="Proteomes" id="UP000464378">
    <property type="component" value="Chromosome"/>
</dbReference>
<dbReference type="EMBL" id="LR586016">
    <property type="protein sequence ID" value="VIP02025.1"/>
    <property type="molecule type" value="Genomic_DNA"/>
</dbReference>
<dbReference type="Gene3D" id="1.50.10.20">
    <property type="match status" value="1"/>
</dbReference>
<protein>
    <recommendedName>
        <fullName evidence="2">Prenyltransferase alpha-alpha toroid domain-containing protein</fullName>
    </recommendedName>
</protein>
<dbReference type="InterPro" id="IPR001330">
    <property type="entry name" value="Prenyltrans"/>
</dbReference>
<dbReference type="InParanoid" id="A0A6C2YLQ5"/>
<dbReference type="RefSeq" id="WP_162657242.1">
    <property type="nucleotide sequence ID" value="NZ_LR593887.1"/>
</dbReference>
<gene>
    <name evidence="3" type="ORF">GMBLW1_19350</name>
</gene>
<dbReference type="SUPFAM" id="SSF48239">
    <property type="entry name" value="Terpenoid cyclases/Protein prenyltransferases"/>
    <property type="match status" value="2"/>
</dbReference>
<evidence type="ECO:0000256" key="1">
    <source>
        <dbReference type="ARBA" id="ARBA00022737"/>
    </source>
</evidence>
<organism evidence="3">
    <name type="scientific">Tuwongella immobilis</name>
    <dbReference type="NCBI Taxonomy" id="692036"/>
    <lineage>
        <taxon>Bacteria</taxon>
        <taxon>Pseudomonadati</taxon>
        <taxon>Planctomycetota</taxon>
        <taxon>Planctomycetia</taxon>
        <taxon>Gemmatales</taxon>
        <taxon>Gemmataceae</taxon>
        <taxon>Tuwongella</taxon>
    </lineage>
</organism>
<dbReference type="KEGG" id="tim:GMBLW1_19350"/>
<reference evidence="3" key="1">
    <citation type="submission" date="2019-04" db="EMBL/GenBank/DDBJ databases">
        <authorList>
            <consortium name="Science for Life Laboratories"/>
        </authorList>
    </citation>
    <scope>NUCLEOTIDE SEQUENCE</scope>
    <source>
        <strain evidence="3">MBLW1</strain>
    </source>
</reference>
<feature type="domain" description="Prenyltransferase alpha-alpha toroid" evidence="2">
    <location>
        <begin position="83"/>
        <end position="134"/>
    </location>
</feature>
<dbReference type="InterPro" id="IPR008930">
    <property type="entry name" value="Terpenoid_cyclase/PrenylTrfase"/>
</dbReference>
<proteinExistence type="predicted"/>
<evidence type="ECO:0000313" key="3">
    <source>
        <dbReference type="EMBL" id="VIP02025.1"/>
    </source>
</evidence>
<keyword evidence="1" id="KW-0677">Repeat</keyword>
<sequence>MYRMMLILVIVLAPFGLLNRAIAAIPEAESAATLAYIQSCRLNNGTFAMTPELAKSGKATLMATSLGLRASKYWGKPIDATPELAKFVDSCFDAKSGGFADVPGGKPAIPVTAIALTTVVELKMDVSKYQASAVRYLAENVSNFEEVRIAVAGIEMLGDPREILGKTRAAWIRLMPKVETADGWLRDARTLGGTLVALARVGEVYQKPERIAGFTAVLQAGQRADGGFGIVDQPSEMASTYRVMRAFDRYGQIPEDMAKLREFMARCRNADGGYGVQPNTPSNLSGVYYVGIVEKWLKEAIAARK</sequence>
<accession>A0A6C2YLQ5</accession>
<evidence type="ECO:0000313" key="4">
    <source>
        <dbReference type="Proteomes" id="UP000464378"/>
    </source>
</evidence>
<dbReference type="EMBL" id="LR593887">
    <property type="protein sequence ID" value="VTS00162.1"/>
    <property type="molecule type" value="Genomic_DNA"/>
</dbReference>
<keyword evidence="4" id="KW-1185">Reference proteome</keyword>
<dbReference type="AlphaFoldDB" id="A0A6C2YLQ5"/>
<feature type="domain" description="Prenyltransferase alpha-alpha toroid" evidence="2">
    <location>
        <begin position="153"/>
        <end position="283"/>
    </location>
</feature>
<dbReference type="GO" id="GO:0003824">
    <property type="term" value="F:catalytic activity"/>
    <property type="evidence" value="ECO:0007669"/>
    <property type="project" value="InterPro"/>
</dbReference>